<feature type="region of interest" description="Disordered" evidence="1">
    <location>
        <begin position="90"/>
        <end position="112"/>
    </location>
</feature>
<keyword evidence="4" id="KW-1185">Reference proteome</keyword>
<reference evidence="3" key="1">
    <citation type="submission" date="2021-02" db="EMBL/GenBank/DDBJ databases">
        <title>Rhodobacter shimadae sp. nov., an aerobic anoxygenic phototrophic bacterium isolated from a hot spring.</title>
        <authorList>
            <person name="Muramatsu S."/>
            <person name="Haruta S."/>
            <person name="Hirose S."/>
            <person name="Hanada S."/>
        </authorList>
    </citation>
    <scope>NUCLEOTIDE SEQUENCE</scope>
    <source>
        <strain evidence="3">N10</strain>
    </source>
</reference>
<dbReference type="AlphaFoldDB" id="A0A8G0ZUN2"/>
<feature type="compositionally biased region" description="Basic residues" evidence="1">
    <location>
        <begin position="101"/>
        <end position="112"/>
    </location>
</feature>
<dbReference type="RefSeq" id="WP_220661228.1">
    <property type="nucleotide sequence ID" value="NZ_CP069370.1"/>
</dbReference>
<gene>
    <name evidence="3" type="ORF">JO391_14835</name>
</gene>
<evidence type="ECO:0000313" key="4">
    <source>
        <dbReference type="Proteomes" id="UP000826300"/>
    </source>
</evidence>
<dbReference type="KEGG" id="nsm:JO391_14835"/>
<sequence length="112" mass="12079">MATRAETIPPILDAVPGTTARRMFGEYAIYLSGRVVALVCDDRLWVKAMDEARALLPGAEEEPPFPGAKPYLAADAWLDEPEVLTEALRAVAEALPPPKPKSPKTRKPKGAA</sequence>
<name>A0A8G0ZUN2_9RHOB</name>
<evidence type="ECO:0000313" key="3">
    <source>
        <dbReference type="EMBL" id="QYZ69008.1"/>
    </source>
</evidence>
<feature type="domain" description="TfoX N-terminal" evidence="2">
    <location>
        <begin position="12"/>
        <end position="92"/>
    </location>
</feature>
<dbReference type="Pfam" id="PF04993">
    <property type="entry name" value="TfoX_N"/>
    <property type="match status" value="1"/>
</dbReference>
<evidence type="ECO:0000259" key="2">
    <source>
        <dbReference type="Pfam" id="PF04993"/>
    </source>
</evidence>
<dbReference type="Gene3D" id="3.30.1460.30">
    <property type="entry name" value="YgaC/TfoX-N like chaperone"/>
    <property type="match status" value="1"/>
</dbReference>
<organism evidence="3 4">
    <name type="scientific">Neotabrizicola shimadae</name>
    <dbReference type="NCBI Taxonomy" id="2807096"/>
    <lineage>
        <taxon>Bacteria</taxon>
        <taxon>Pseudomonadati</taxon>
        <taxon>Pseudomonadota</taxon>
        <taxon>Alphaproteobacteria</taxon>
        <taxon>Rhodobacterales</taxon>
        <taxon>Paracoccaceae</taxon>
        <taxon>Neotabrizicola</taxon>
    </lineage>
</organism>
<dbReference type="EMBL" id="CP069370">
    <property type="protein sequence ID" value="QYZ69008.1"/>
    <property type="molecule type" value="Genomic_DNA"/>
</dbReference>
<proteinExistence type="predicted"/>
<protein>
    <submittedName>
        <fullName evidence="3">TfoX/Sxy family protein</fullName>
    </submittedName>
</protein>
<dbReference type="Proteomes" id="UP000826300">
    <property type="component" value="Chromosome"/>
</dbReference>
<dbReference type="InterPro" id="IPR007076">
    <property type="entry name" value="TfoX_N"/>
</dbReference>
<dbReference type="SUPFAM" id="SSF159894">
    <property type="entry name" value="YgaC/TfoX-N like"/>
    <property type="match status" value="1"/>
</dbReference>
<evidence type="ECO:0000256" key="1">
    <source>
        <dbReference type="SAM" id="MobiDB-lite"/>
    </source>
</evidence>
<accession>A0A8G0ZUN2</accession>